<feature type="domain" description="Zn(2)-C6 fungal-type" evidence="4">
    <location>
        <begin position="64"/>
        <end position="103"/>
    </location>
</feature>
<evidence type="ECO:0000313" key="6">
    <source>
        <dbReference type="Proteomes" id="UP000008177"/>
    </source>
</evidence>
<dbReference type="InterPro" id="IPR001138">
    <property type="entry name" value="Zn2Cys6_DnaBD"/>
</dbReference>
<dbReference type="GO" id="GO:0000981">
    <property type="term" value="F:DNA-binding transcription factor activity, RNA polymerase II-specific"/>
    <property type="evidence" value="ECO:0007669"/>
    <property type="project" value="InterPro"/>
</dbReference>
<keyword evidence="2" id="KW-0539">Nucleus</keyword>
<feature type="compositionally biased region" description="Polar residues" evidence="3">
    <location>
        <begin position="29"/>
        <end position="38"/>
    </location>
</feature>
<evidence type="ECO:0000256" key="1">
    <source>
        <dbReference type="ARBA" id="ARBA00022723"/>
    </source>
</evidence>
<dbReference type="Proteomes" id="UP000008177">
    <property type="component" value="Unplaced contigs"/>
</dbReference>
<gene>
    <name evidence="5" type="ORF">BofuT4_P020050.1</name>
</gene>
<dbReference type="InterPro" id="IPR036864">
    <property type="entry name" value="Zn2-C6_fun-type_DNA-bd_sf"/>
</dbReference>
<dbReference type="Pfam" id="PF00172">
    <property type="entry name" value="Zn_clus"/>
    <property type="match status" value="1"/>
</dbReference>
<dbReference type="InParanoid" id="G2YJ12"/>
<dbReference type="HOGENOM" id="CLU_703968_0_0_1"/>
<reference evidence="6" key="1">
    <citation type="journal article" date="2011" name="PLoS Genet.">
        <title>Genomic analysis of the necrotrophic fungal pathogens Sclerotinia sclerotiorum and Botrytis cinerea.</title>
        <authorList>
            <person name="Amselem J."/>
            <person name="Cuomo C.A."/>
            <person name="van Kan J.A."/>
            <person name="Viaud M."/>
            <person name="Benito E.P."/>
            <person name="Couloux A."/>
            <person name="Coutinho P.M."/>
            <person name="de Vries R.P."/>
            <person name="Dyer P.S."/>
            <person name="Fillinger S."/>
            <person name="Fournier E."/>
            <person name="Gout L."/>
            <person name="Hahn M."/>
            <person name="Kohn L."/>
            <person name="Lapalu N."/>
            <person name="Plummer K.M."/>
            <person name="Pradier J.M."/>
            <person name="Quevillon E."/>
            <person name="Sharon A."/>
            <person name="Simon A."/>
            <person name="ten Have A."/>
            <person name="Tudzynski B."/>
            <person name="Tudzynski P."/>
            <person name="Wincker P."/>
            <person name="Andrew M."/>
            <person name="Anthouard V."/>
            <person name="Beever R.E."/>
            <person name="Beffa R."/>
            <person name="Benoit I."/>
            <person name="Bouzid O."/>
            <person name="Brault B."/>
            <person name="Chen Z."/>
            <person name="Choquer M."/>
            <person name="Collemare J."/>
            <person name="Cotton P."/>
            <person name="Danchin E.G."/>
            <person name="Da Silva C."/>
            <person name="Gautier A."/>
            <person name="Giraud C."/>
            <person name="Giraud T."/>
            <person name="Gonzalez C."/>
            <person name="Grossetete S."/>
            <person name="Guldener U."/>
            <person name="Henrissat B."/>
            <person name="Howlett B.J."/>
            <person name="Kodira C."/>
            <person name="Kretschmer M."/>
            <person name="Lappartient A."/>
            <person name="Leroch M."/>
            <person name="Levis C."/>
            <person name="Mauceli E."/>
            <person name="Neuveglise C."/>
            <person name="Oeser B."/>
            <person name="Pearson M."/>
            <person name="Poulain J."/>
            <person name="Poussereau N."/>
            <person name="Quesneville H."/>
            <person name="Rascle C."/>
            <person name="Schumacher J."/>
            <person name="Segurens B."/>
            <person name="Sexton A."/>
            <person name="Silva E."/>
            <person name="Sirven C."/>
            <person name="Soanes D.M."/>
            <person name="Talbot N.J."/>
            <person name="Templeton M."/>
            <person name="Yandava C."/>
            <person name="Yarden O."/>
            <person name="Zeng Q."/>
            <person name="Rollins J.A."/>
            <person name="Lebrun M.H."/>
            <person name="Dickman M."/>
        </authorList>
    </citation>
    <scope>NUCLEOTIDE SEQUENCE [LARGE SCALE GENOMIC DNA]</scope>
    <source>
        <strain evidence="6">T4</strain>
    </source>
</reference>
<name>G2YJ12_BOTF4</name>
<feature type="region of interest" description="Disordered" evidence="3">
    <location>
        <begin position="133"/>
        <end position="160"/>
    </location>
</feature>
<evidence type="ECO:0000256" key="3">
    <source>
        <dbReference type="SAM" id="MobiDB-lite"/>
    </source>
</evidence>
<dbReference type="EMBL" id="FQ790337">
    <property type="protein sequence ID" value="CCD51699.1"/>
    <property type="molecule type" value="Genomic_DNA"/>
</dbReference>
<dbReference type="PROSITE" id="PS50048">
    <property type="entry name" value="ZN2_CY6_FUNGAL_2"/>
    <property type="match status" value="1"/>
</dbReference>
<dbReference type="CDD" id="cd00067">
    <property type="entry name" value="GAL4"/>
    <property type="match status" value="1"/>
</dbReference>
<accession>G2YJ12</accession>
<dbReference type="SUPFAM" id="SSF57701">
    <property type="entry name" value="Zn2/Cys6 DNA-binding domain"/>
    <property type="match status" value="1"/>
</dbReference>
<dbReference type="InterPro" id="IPR007219">
    <property type="entry name" value="XnlR_reg_dom"/>
</dbReference>
<feature type="region of interest" description="Disordered" evidence="3">
    <location>
        <begin position="24"/>
        <end position="61"/>
    </location>
</feature>
<keyword evidence="1" id="KW-0479">Metal-binding</keyword>
<evidence type="ECO:0000313" key="5">
    <source>
        <dbReference type="EMBL" id="CCD51699.1"/>
    </source>
</evidence>
<evidence type="ECO:0000256" key="2">
    <source>
        <dbReference type="ARBA" id="ARBA00023242"/>
    </source>
</evidence>
<dbReference type="InterPro" id="IPR052761">
    <property type="entry name" value="Fungal_Detox/Toxin_TFs"/>
</dbReference>
<dbReference type="GO" id="GO:0006351">
    <property type="term" value="P:DNA-templated transcription"/>
    <property type="evidence" value="ECO:0007669"/>
    <property type="project" value="InterPro"/>
</dbReference>
<dbReference type="CDD" id="cd12148">
    <property type="entry name" value="fungal_TF_MHR"/>
    <property type="match status" value="1"/>
</dbReference>
<protein>
    <submittedName>
        <fullName evidence="5">Similar to transcription factor Cys6, partial sequence</fullName>
    </submittedName>
</protein>
<dbReference type="GO" id="GO:0003677">
    <property type="term" value="F:DNA binding"/>
    <property type="evidence" value="ECO:0007669"/>
    <property type="project" value="InterPro"/>
</dbReference>
<sequence>MDPASLSLLQSAVHDEEQRDLAMGELSGAQLSQPQSPGAKSKKRKSIDGGETAVPEKKKRSSIACTNCRSRKVRCDVERSERVNDAGERVCNNCAIDGIQCLVPGSKRRRTKRGSADVAAEAVPLQAYTDGIAYPPQASNNEIRRASGPSAPSQSQHIREHVPHSIYQSALHSKEVDSIDGQKLAQLAHRASMTGDLVRTRLASSPPPSLKHSLPAYINPLPSKMTSVDIDYLWAKSALLIPEPPLRNALLQAFIEYIYPYMPLLELHKVLQIINDEGGSGAMSLLLFQSIMFSGTAFVDMESLKRAGHRTRKAARKAFFQRARVLYDLDYENDMLTVVQSLLLMTYWYETPEDHKDTWHWMGRAIDHAYTLAMVVMFYERSTYRIGNETSD</sequence>
<dbReference type="OrthoDB" id="4451586at2759"/>
<dbReference type="PANTHER" id="PTHR47425:SF2">
    <property type="entry name" value="FARB-RELATED"/>
    <property type="match status" value="1"/>
</dbReference>
<dbReference type="Pfam" id="PF04082">
    <property type="entry name" value="Fungal_trans"/>
    <property type="match status" value="1"/>
</dbReference>
<dbReference type="GO" id="GO:0008270">
    <property type="term" value="F:zinc ion binding"/>
    <property type="evidence" value="ECO:0007669"/>
    <property type="project" value="InterPro"/>
</dbReference>
<dbReference type="Gene3D" id="4.10.240.10">
    <property type="entry name" value="Zn(2)-C6 fungal-type DNA-binding domain"/>
    <property type="match status" value="1"/>
</dbReference>
<dbReference type="STRING" id="999810.G2YJ12"/>
<dbReference type="SMART" id="SM00066">
    <property type="entry name" value="GAL4"/>
    <property type="match status" value="1"/>
</dbReference>
<organism evidence="5 6">
    <name type="scientific">Botryotinia fuckeliana (strain T4)</name>
    <name type="common">Noble rot fungus</name>
    <name type="synonym">Botrytis cinerea</name>
    <dbReference type="NCBI Taxonomy" id="999810"/>
    <lineage>
        <taxon>Eukaryota</taxon>
        <taxon>Fungi</taxon>
        <taxon>Dikarya</taxon>
        <taxon>Ascomycota</taxon>
        <taxon>Pezizomycotina</taxon>
        <taxon>Leotiomycetes</taxon>
        <taxon>Helotiales</taxon>
        <taxon>Sclerotiniaceae</taxon>
        <taxon>Botrytis</taxon>
    </lineage>
</organism>
<dbReference type="PANTHER" id="PTHR47425">
    <property type="entry name" value="FARB-RELATED"/>
    <property type="match status" value="1"/>
</dbReference>
<dbReference type="AlphaFoldDB" id="G2YJ12"/>
<evidence type="ECO:0000259" key="4">
    <source>
        <dbReference type="PROSITE" id="PS50048"/>
    </source>
</evidence>
<proteinExistence type="predicted"/>